<feature type="compositionally biased region" description="Low complexity" evidence="16">
    <location>
        <begin position="580"/>
        <end position="610"/>
    </location>
</feature>
<dbReference type="Gene3D" id="3.90.320.10">
    <property type="match status" value="1"/>
</dbReference>
<dbReference type="InterPro" id="IPR013986">
    <property type="entry name" value="DExx_box_DNA_helicase_dom_sf"/>
</dbReference>
<dbReference type="GO" id="GO:0004386">
    <property type="term" value="F:helicase activity"/>
    <property type="evidence" value="ECO:0007669"/>
    <property type="project" value="UniProtKB-KW"/>
</dbReference>
<name>A0ABN2N450_9MICO</name>
<dbReference type="InterPro" id="IPR000212">
    <property type="entry name" value="DNA_helicase_UvrD/REP"/>
</dbReference>
<evidence type="ECO:0000256" key="5">
    <source>
        <dbReference type="ARBA" id="ARBA00022801"/>
    </source>
</evidence>
<accession>A0ABN2N450</accession>
<keyword evidence="20" id="KW-1185">Reference proteome</keyword>
<evidence type="ECO:0000256" key="12">
    <source>
        <dbReference type="ARBA" id="ARBA00034617"/>
    </source>
</evidence>
<evidence type="ECO:0000256" key="1">
    <source>
        <dbReference type="ARBA" id="ARBA00009922"/>
    </source>
</evidence>
<dbReference type="PANTHER" id="PTHR11070">
    <property type="entry name" value="UVRD / RECB / PCRA DNA HELICASE FAMILY MEMBER"/>
    <property type="match status" value="1"/>
</dbReference>
<feature type="domain" description="UvrD-like helicase ATP-binding" evidence="17">
    <location>
        <begin position="55"/>
        <end position="391"/>
    </location>
</feature>
<dbReference type="Pfam" id="PF00580">
    <property type="entry name" value="UvrD-helicase"/>
    <property type="match status" value="1"/>
</dbReference>
<feature type="binding site" evidence="15">
    <location>
        <begin position="76"/>
        <end position="83"/>
    </location>
    <ligand>
        <name>ATP</name>
        <dbReference type="ChEBI" id="CHEBI:30616"/>
    </ligand>
</feature>
<keyword evidence="9" id="KW-0238">DNA-binding</keyword>
<keyword evidence="10" id="KW-0234">DNA repair</keyword>
<evidence type="ECO:0000256" key="15">
    <source>
        <dbReference type="PROSITE-ProRule" id="PRU00560"/>
    </source>
</evidence>
<protein>
    <recommendedName>
        <fullName evidence="13">DNA 3'-5' helicase</fullName>
        <ecNumber evidence="13">5.6.2.4</ecNumber>
    </recommendedName>
</protein>
<evidence type="ECO:0000256" key="14">
    <source>
        <dbReference type="ARBA" id="ARBA00048988"/>
    </source>
</evidence>
<dbReference type="Pfam" id="PF12705">
    <property type="entry name" value="PDDEXK_1"/>
    <property type="match status" value="1"/>
</dbReference>
<evidence type="ECO:0000256" key="2">
    <source>
        <dbReference type="ARBA" id="ARBA00022722"/>
    </source>
</evidence>
<reference evidence="19 20" key="1">
    <citation type="journal article" date="2019" name="Int. J. Syst. Evol. Microbiol.">
        <title>The Global Catalogue of Microorganisms (GCM) 10K type strain sequencing project: providing services to taxonomists for standard genome sequencing and annotation.</title>
        <authorList>
            <consortium name="The Broad Institute Genomics Platform"/>
            <consortium name="The Broad Institute Genome Sequencing Center for Infectious Disease"/>
            <person name="Wu L."/>
            <person name="Ma J."/>
        </authorList>
    </citation>
    <scope>NUCLEOTIDE SEQUENCE [LARGE SCALE GENOMIC DNA]</scope>
    <source>
        <strain evidence="19 20">JCM 14326</strain>
    </source>
</reference>
<evidence type="ECO:0000256" key="10">
    <source>
        <dbReference type="ARBA" id="ARBA00023204"/>
    </source>
</evidence>
<keyword evidence="7" id="KW-0269">Exonuclease</keyword>
<keyword evidence="3 15" id="KW-0547">Nucleotide-binding</keyword>
<organism evidence="19 20">
    <name type="scientific">Myceligenerans crystallogenes</name>
    <dbReference type="NCBI Taxonomy" id="316335"/>
    <lineage>
        <taxon>Bacteria</taxon>
        <taxon>Bacillati</taxon>
        <taxon>Actinomycetota</taxon>
        <taxon>Actinomycetes</taxon>
        <taxon>Micrococcales</taxon>
        <taxon>Promicromonosporaceae</taxon>
        <taxon>Myceligenerans</taxon>
    </lineage>
</organism>
<evidence type="ECO:0000256" key="13">
    <source>
        <dbReference type="ARBA" id="ARBA00034808"/>
    </source>
</evidence>
<dbReference type="SUPFAM" id="SSF52540">
    <property type="entry name" value="P-loop containing nucleoside triphosphate hydrolases"/>
    <property type="match status" value="1"/>
</dbReference>
<dbReference type="InterPro" id="IPR014017">
    <property type="entry name" value="DNA_helicase_UvrD-like_C"/>
</dbReference>
<comment type="catalytic activity">
    <reaction evidence="14">
        <text>ATP + H2O = ADP + phosphate + H(+)</text>
        <dbReference type="Rhea" id="RHEA:13065"/>
        <dbReference type="ChEBI" id="CHEBI:15377"/>
        <dbReference type="ChEBI" id="CHEBI:15378"/>
        <dbReference type="ChEBI" id="CHEBI:30616"/>
        <dbReference type="ChEBI" id="CHEBI:43474"/>
        <dbReference type="ChEBI" id="CHEBI:456216"/>
        <dbReference type="EC" id="5.6.2.4"/>
    </reaction>
</comment>
<dbReference type="InterPro" id="IPR038726">
    <property type="entry name" value="PDDEXK_AddAB-type"/>
</dbReference>
<comment type="catalytic activity">
    <reaction evidence="12">
        <text>Couples ATP hydrolysis with the unwinding of duplex DNA by translocating in the 3'-5' direction.</text>
        <dbReference type="EC" id="5.6.2.4"/>
    </reaction>
</comment>
<evidence type="ECO:0000313" key="19">
    <source>
        <dbReference type="EMBL" id="GAA1851760.1"/>
    </source>
</evidence>
<dbReference type="Gene3D" id="1.10.10.160">
    <property type="match status" value="1"/>
</dbReference>
<evidence type="ECO:0000259" key="18">
    <source>
        <dbReference type="PROSITE" id="PS51217"/>
    </source>
</evidence>
<evidence type="ECO:0000256" key="7">
    <source>
        <dbReference type="ARBA" id="ARBA00022839"/>
    </source>
</evidence>
<evidence type="ECO:0000256" key="3">
    <source>
        <dbReference type="ARBA" id="ARBA00022741"/>
    </source>
</evidence>
<dbReference type="Gene3D" id="1.10.486.10">
    <property type="entry name" value="PCRA, domain 4"/>
    <property type="match status" value="1"/>
</dbReference>
<dbReference type="Pfam" id="PF13361">
    <property type="entry name" value="UvrD_C"/>
    <property type="match status" value="2"/>
</dbReference>
<comment type="caution">
    <text evidence="19">The sequence shown here is derived from an EMBL/GenBank/DDBJ whole genome shotgun (WGS) entry which is preliminary data.</text>
</comment>
<dbReference type="InterPro" id="IPR014016">
    <property type="entry name" value="UvrD-like_ATP-bd"/>
</dbReference>
<evidence type="ECO:0000313" key="20">
    <source>
        <dbReference type="Proteomes" id="UP001501094"/>
    </source>
</evidence>
<evidence type="ECO:0000259" key="17">
    <source>
        <dbReference type="PROSITE" id="PS51198"/>
    </source>
</evidence>
<feature type="region of interest" description="Disordered" evidence="16">
    <location>
        <begin position="408"/>
        <end position="434"/>
    </location>
</feature>
<feature type="compositionally biased region" description="Gly residues" evidence="16">
    <location>
        <begin position="409"/>
        <end position="426"/>
    </location>
</feature>
<evidence type="ECO:0000256" key="16">
    <source>
        <dbReference type="SAM" id="MobiDB-lite"/>
    </source>
</evidence>
<evidence type="ECO:0000256" key="11">
    <source>
        <dbReference type="ARBA" id="ARBA00023235"/>
    </source>
</evidence>
<dbReference type="CDD" id="cd17932">
    <property type="entry name" value="DEXQc_UvrD"/>
    <property type="match status" value="1"/>
</dbReference>
<keyword evidence="6 15" id="KW-0347">Helicase</keyword>
<evidence type="ECO:0000256" key="8">
    <source>
        <dbReference type="ARBA" id="ARBA00022840"/>
    </source>
</evidence>
<dbReference type="EC" id="5.6.2.4" evidence="13"/>
<feature type="region of interest" description="Disordered" evidence="16">
    <location>
        <begin position="574"/>
        <end position="637"/>
    </location>
</feature>
<dbReference type="RefSeq" id="WP_344099246.1">
    <property type="nucleotide sequence ID" value="NZ_BAAANL010000001.1"/>
</dbReference>
<proteinExistence type="inferred from homology"/>
<evidence type="ECO:0000256" key="4">
    <source>
        <dbReference type="ARBA" id="ARBA00022763"/>
    </source>
</evidence>
<keyword evidence="2" id="KW-0540">Nuclease</keyword>
<keyword evidence="5 15" id="KW-0378">Hydrolase</keyword>
<keyword evidence="11" id="KW-0413">Isomerase</keyword>
<evidence type="ECO:0000256" key="9">
    <source>
        <dbReference type="ARBA" id="ARBA00023125"/>
    </source>
</evidence>
<feature type="domain" description="UvrD-like helicase C-terminal" evidence="18">
    <location>
        <begin position="419"/>
        <end position="792"/>
    </location>
</feature>
<dbReference type="PANTHER" id="PTHR11070:SF55">
    <property type="entry name" value="DNA 3'-5' HELICASE"/>
    <property type="match status" value="1"/>
</dbReference>
<sequence>MSQDALFGDDLVINEDFLTSRDAASDLRRTQDRALSEAGRPRLSARAIARLLGRPEPTHEQEAVIEAPLEPALVVAGAGSGKTETMAARVVWLIANRLVSPEQVLGLTFTRKAAGELSQRVQTRLAQLARALGEESGEALPGAADLAIDRPTIATYNAYAASLVADHGLRLGVEPSARLLGEAEQWQLASQVVESWAGDLDTDKAVSTVVAAVVALSGALGEHLIDPADARSRLLAMAEHLDGIPLGDRQRKRTKDVDQLIASVAERARLIDLVVEYRRRKRVAETLDFGDQVAFAAELARSVPAVGTAERSRFAVVLLDEYQDTSYAQVELLSGLFGDGHPVIAVGDPHQSIYGWRGASASGLARFPERFRRDDGVAAGVHYLSTSWRNDAAVLTAANIVSAPLREPGSGGGAAGGDGPVAGGGTTTPRAGARVHVPPLDLRPGAGTGQVSAHVAATMEEEAAAVAEWVAGRWRPGSHPDGRVTAAVLCRARSQFTAVEVALRSHGLPVEVVGLGGLLTTPEVVDVVALLEAAHDPSRGDSLLRLLTGPRVHLGAADLLALGSWAADIAREDDPRRAAPADGPATAAGTDAGTARSSGSRSDGPRPGQGTPAGALAGRAGEPASENATGADEDVTVVEGDVVDHRSIIDALDDLPEPGHAARDGRVLTPEGHTRLTALAEVLRGMRGLTYLSLPELVVQAERALGLDVEAVTAATLTAAGALGAVSDRGREHLDAFRDVAASFAQSADVATLGAFLAWLGVAGTRENGLDMPVREPDPDAVQIITAHAAKGLEWDVVAVPGLVGGVFPAFDRGARSGEKSSGWLSGLGELPYHLRGDAEDLPAFRWEAASDTKDLVALREEFKEDCGTHRLAEERRLAYVAFTRARRDLLLTGSWWGTATRVRELSVFLEELTQAGLISTEGWAAPPAPDAENPRGLVTEAGIWPAGAAGAEPADRAEPEPRAPVVVARTVLRATAALVRAELVSAELAAGREPSPGDVLAAPTGVLFDAAGHDLVELTTMLLAERAARDEGVVEFPAHVSASGLVRLAADRDAFTLQLRRPIPTEPTIHARRGTQLHAWVEQFYRSASLLDVDDLPGAEGDDVPADTDLTKLRETFLASEWASRIPIAIEADVETPVAGVMLRCRMDAVFPDPDGEPGSVVVVDWKTGREPHDPVARAAREVQLAVYRLAWSRWTGLPLDKVSAAFCYLGSSATVRPERLLTERELESLIRGE</sequence>
<dbReference type="Gene3D" id="3.40.50.300">
    <property type="entry name" value="P-loop containing nucleotide triphosphate hydrolases"/>
    <property type="match status" value="3"/>
</dbReference>
<dbReference type="InterPro" id="IPR027417">
    <property type="entry name" value="P-loop_NTPase"/>
</dbReference>
<dbReference type="PROSITE" id="PS51198">
    <property type="entry name" value="UVRD_HELICASE_ATP_BIND"/>
    <property type="match status" value="1"/>
</dbReference>
<dbReference type="PROSITE" id="PS51217">
    <property type="entry name" value="UVRD_HELICASE_CTER"/>
    <property type="match status" value="1"/>
</dbReference>
<keyword evidence="4" id="KW-0227">DNA damage</keyword>
<dbReference type="Proteomes" id="UP001501094">
    <property type="component" value="Unassembled WGS sequence"/>
</dbReference>
<dbReference type="InterPro" id="IPR011604">
    <property type="entry name" value="PDDEXK-like_dom_sf"/>
</dbReference>
<comment type="similarity">
    <text evidence="1">Belongs to the helicase family. UvrD subfamily.</text>
</comment>
<dbReference type="EMBL" id="BAAANL010000001">
    <property type="protein sequence ID" value="GAA1851760.1"/>
    <property type="molecule type" value="Genomic_DNA"/>
</dbReference>
<keyword evidence="8 15" id="KW-0067">ATP-binding</keyword>
<evidence type="ECO:0000256" key="6">
    <source>
        <dbReference type="ARBA" id="ARBA00022806"/>
    </source>
</evidence>
<gene>
    <name evidence="19" type="ORF">GCM10009751_05400</name>
</gene>